<dbReference type="InterPro" id="IPR036188">
    <property type="entry name" value="FAD/NAD-bd_sf"/>
</dbReference>
<dbReference type="GO" id="GO:0034628">
    <property type="term" value="P:'de novo' NAD+ biosynthetic process from L-aspartate"/>
    <property type="evidence" value="ECO:0007669"/>
    <property type="project" value="TreeGrafter"/>
</dbReference>
<evidence type="ECO:0000256" key="5">
    <source>
        <dbReference type="ARBA" id="ARBA00021901"/>
    </source>
</evidence>
<evidence type="ECO:0000259" key="13">
    <source>
        <dbReference type="Pfam" id="PF00890"/>
    </source>
</evidence>
<dbReference type="Proteomes" id="UP000251002">
    <property type="component" value="Unassembled WGS sequence"/>
</dbReference>
<dbReference type="InterPro" id="IPR027477">
    <property type="entry name" value="Succ_DH/fumarate_Rdtase_cat_sf"/>
</dbReference>
<evidence type="ECO:0000256" key="10">
    <source>
        <dbReference type="ARBA" id="ARBA00048305"/>
    </source>
</evidence>
<reference evidence="15 16" key="1">
    <citation type="submission" date="2018-06" db="EMBL/GenBank/DDBJ databases">
        <title>The draft genome sequences of strains SCU63 and S1.</title>
        <authorList>
            <person name="Gan L."/>
        </authorList>
    </citation>
    <scope>NUCLEOTIDE SEQUENCE [LARGE SCALE GENOMIC DNA]</scope>
    <source>
        <strain evidence="15 16">SCU63</strain>
    </source>
</reference>
<evidence type="ECO:0000256" key="4">
    <source>
        <dbReference type="ARBA" id="ARBA00012173"/>
    </source>
</evidence>
<dbReference type="Gene3D" id="3.90.700.10">
    <property type="entry name" value="Succinate dehydrogenase/fumarate reductase flavoprotein, catalytic domain"/>
    <property type="match status" value="1"/>
</dbReference>
<comment type="cofactor">
    <cofactor evidence="1 12">
        <name>FAD</name>
        <dbReference type="ChEBI" id="CHEBI:57692"/>
    </cofactor>
</comment>
<dbReference type="FunFam" id="3.90.700.10:FF:000002">
    <property type="entry name" value="L-aspartate oxidase"/>
    <property type="match status" value="1"/>
</dbReference>
<dbReference type="InterPro" id="IPR005288">
    <property type="entry name" value="NadB"/>
</dbReference>
<accession>A0A365L102</accession>
<dbReference type="PRINTS" id="PR00368">
    <property type="entry name" value="FADPNR"/>
</dbReference>
<dbReference type="RefSeq" id="WP_112222454.1">
    <property type="nucleotide sequence ID" value="NZ_CP196859.1"/>
</dbReference>
<evidence type="ECO:0000313" key="16">
    <source>
        <dbReference type="Proteomes" id="UP000251002"/>
    </source>
</evidence>
<dbReference type="PANTHER" id="PTHR42716:SF2">
    <property type="entry name" value="L-ASPARTATE OXIDASE, CHLOROPLASTIC"/>
    <property type="match status" value="1"/>
</dbReference>
<dbReference type="EC" id="1.4.3.16" evidence="4 11"/>
<organism evidence="15 16">
    <name type="scientific">Planococcus halotolerans</name>
    <dbReference type="NCBI Taxonomy" id="2233542"/>
    <lineage>
        <taxon>Bacteria</taxon>
        <taxon>Bacillati</taxon>
        <taxon>Bacillota</taxon>
        <taxon>Bacilli</taxon>
        <taxon>Bacillales</taxon>
        <taxon>Caryophanaceae</taxon>
        <taxon>Planococcus</taxon>
    </lineage>
</organism>
<dbReference type="GO" id="GO:0005737">
    <property type="term" value="C:cytoplasm"/>
    <property type="evidence" value="ECO:0007669"/>
    <property type="project" value="UniProtKB-SubCell"/>
</dbReference>
<evidence type="ECO:0000259" key="14">
    <source>
        <dbReference type="Pfam" id="PF02910"/>
    </source>
</evidence>
<dbReference type="SUPFAM" id="SSF56425">
    <property type="entry name" value="Succinate dehydrogenase/fumarate reductase flavoprotein, catalytic domain"/>
    <property type="match status" value="1"/>
</dbReference>
<comment type="pathway">
    <text evidence="2 12">Cofactor biosynthesis; NAD(+) biosynthesis; iminoaspartate from L-aspartate (oxidase route): step 1/1.</text>
</comment>
<name>A0A365L102_9BACL</name>
<comment type="function">
    <text evidence="12">Catalyzes the oxidation of L-aspartate to iminoaspartate.</text>
</comment>
<dbReference type="Gene3D" id="1.20.58.100">
    <property type="entry name" value="Fumarate reductase/succinate dehydrogenase flavoprotein-like, C-terminal domain"/>
    <property type="match status" value="1"/>
</dbReference>
<dbReference type="GO" id="GO:0008734">
    <property type="term" value="F:L-aspartate oxidase activity"/>
    <property type="evidence" value="ECO:0007669"/>
    <property type="project" value="UniProtKB-UniRule"/>
</dbReference>
<dbReference type="UniPathway" id="UPA00253">
    <property type="reaction ID" value="UER00326"/>
</dbReference>
<feature type="domain" description="Fumarate reductase/succinate dehydrogenase flavoprotein-like C-terminal" evidence="14">
    <location>
        <begin position="465"/>
        <end position="491"/>
    </location>
</feature>
<dbReference type="SUPFAM" id="SSF51905">
    <property type="entry name" value="FAD/NAD(P)-binding domain"/>
    <property type="match status" value="1"/>
</dbReference>
<comment type="caution">
    <text evidence="15">The sequence shown here is derived from an EMBL/GenBank/DDBJ whole genome shotgun (WGS) entry which is preliminary data.</text>
</comment>
<keyword evidence="9 12" id="KW-0560">Oxidoreductase</keyword>
<keyword evidence="8 12" id="KW-0274">FAD</keyword>
<dbReference type="Pfam" id="PF00890">
    <property type="entry name" value="FAD_binding_2"/>
    <property type="match status" value="1"/>
</dbReference>
<evidence type="ECO:0000256" key="2">
    <source>
        <dbReference type="ARBA" id="ARBA00004950"/>
    </source>
</evidence>
<comment type="similarity">
    <text evidence="3 12">Belongs to the FAD-dependent oxidoreductase 2 family. NadB subfamily.</text>
</comment>
<gene>
    <name evidence="15" type="primary">nadB</name>
    <name evidence="15" type="ORF">DP120_04930</name>
</gene>
<comment type="subcellular location">
    <subcellularLocation>
        <location evidence="12">Cytoplasm</location>
    </subcellularLocation>
</comment>
<feature type="domain" description="FAD-dependent oxidoreductase 2 FAD-binding" evidence="13">
    <location>
        <begin position="3"/>
        <end position="368"/>
    </location>
</feature>
<dbReference type="NCBIfam" id="TIGR00551">
    <property type="entry name" value="nadB"/>
    <property type="match status" value="1"/>
</dbReference>
<sequence>MFDVCIIGGGAAGLMLAHSLPSSYKIAVLTKASPENANSSLAQGGIAASLHPSDSPAAHASDTLTATAGHSNPQRVDILTTEGASVLRQLMEEGLPYDKDETGQPALGIEGAHSTRRILHSGGDQTGKMLMAYLMKKTEDKIRLFHHHQALDLVIDQGQCRGVVACDESGSRKVIYARHTVLATGGIGALYSHTSNSPVAEGDGLSLAYRAGAVLEDLEFVQFHPTILTIDGKAKGLISEAVRGEGALLVNIDGKAIMENIHPLKELAPRDIVARTIEWHWQEKGAVFLDARHIDGFGRKFPAILKNCLAHGIDPALEGIPVRPGAHFHMGGVKTDENGATTVRQLYAIGEIASTGVHGANRLASNSLLEAIVFAKRLADFLVEQSDVGTDISQNQDRRLETETLPAPFRIPDSDLLRLKMTHAVGILRDKAQLKKFIADFPLLPVGDLLELSNSDIGDYHRTTASLLIATAAFIRDESRGAHFRMDLPHPSAEWQGKVIGISLDGIAITDRKIHSKETVQ</sequence>
<evidence type="ECO:0000256" key="7">
    <source>
        <dbReference type="ARBA" id="ARBA00022642"/>
    </source>
</evidence>
<evidence type="ECO:0000256" key="12">
    <source>
        <dbReference type="RuleBase" id="RU362049"/>
    </source>
</evidence>
<dbReference type="Pfam" id="PF02910">
    <property type="entry name" value="Succ_DH_flav_C"/>
    <property type="match status" value="1"/>
</dbReference>
<evidence type="ECO:0000256" key="11">
    <source>
        <dbReference type="NCBIfam" id="TIGR00551"/>
    </source>
</evidence>
<comment type="catalytic activity">
    <reaction evidence="10">
        <text>L-aspartate + O2 = iminosuccinate + H2O2</text>
        <dbReference type="Rhea" id="RHEA:25876"/>
        <dbReference type="ChEBI" id="CHEBI:15379"/>
        <dbReference type="ChEBI" id="CHEBI:16240"/>
        <dbReference type="ChEBI" id="CHEBI:29991"/>
        <dbReference type="ChEBI" id="CHEBI:77875"/>
        <dbReference type="EC" id="1.4.3.16"/>
    </reaction>
    <physiologicalReaction direction="left-to-right" evidence="10">
        <dbReference type="Rhea" id="RHEA:25877"/>
    </physiologicalReaction>
</comment>
<dbReference type="GO" id="GO:0033765">
    <property type="term" value="F:steroid dehydrogenase activity, acting on the CH-CH group of donors"/>
    <property type="evidence" value="ECO:0007669"/>
    <property type="project" value="UniProtKB-ARBA"/>
</dbReference>
<dbReference type="InterPro" id="IPR037099">
    <property type="entry name" value="Fum_R/Succ_DH_flav-like_C_sf"/>
</dbReference>
<keyword evidence="6 12" id="KW-0285">Flavoprotein</keyword>
<dbReference type="AlphaFoldDB" id="A0A365L102"/>
<dbReference type="EMBL" id="QLZR01000002">
    <property type="protein sequence ID" value="RAZ78965.1"/>
    <property type="molecule type" value="Genomic_DNA"/>
</dbReference>
<evidence type="ECO:0000256" key="8">
    <source>
        <dbReference type="ARBA" id="ARBA00022827"/>
    </source>
</evidence>
<protein>
    <recommendedName>
        <fullName evidence="5 11">L-aspartate oxidase</fullName>
        <ecNumber evidence="4 11">1.4.3.16</ecNumber>
    </recommendedName>
</protein>
<proteinExistence type="inferred from homology"/>
<dbReference type="SUPFAM" id="SSF46977">
    <property type="entry name" value="Succinate dehydrogenase/fumarate reductase flavoprotein C-terminal domain"/>
    <property type="match status" value="1"/>
</dbReference>
<evidence type="ECO:0000256" key="6">
    <source>
        <dbReference type="ARBA" id="ARBA00022630"/>
    </source>
</evidence>
<dbReference type="Gene3D" id="3.50.50.60">
    <property type="entry name" value="FAD/NAD(P)-binding domain"/>
    <property type="match status" value="1"/>
</dbReference>
<dbReference type="PANTHER" id="PTHR42716">
    <property type="entry name" value="L-ASPARTATE OXIDASE"/>
    <property type="match status" value="1"/>
</dbReference>
<dbReference type="InterPro" id="IPR003953">
    <property type="entry name" value="FAD-dep_OxRdtase_2_FAD-bd"/>
</dbReference>
<evidence type="ECO:0000256" key="3">
    <source>
        <dbReference type="ARBA" id="ARBA00008562"/>
    </source>
</evidence>
<evidence type="ECO:0000256" key="9">
    <source>
        <dbReference type="ARBA" id="ARBA00023002"/>
    </source>
</evidence>
<evidence type="ECO:0000256" key="1">
    <source>
        <dbReference type="ARBA" id="ARBA00001974"/>
    </source>
</evidence>
<evidence type="ECO:0000313" key="15">
    <source>
        <dbReference type="EMBL" id="RAZ78965.1"/>
    </source>
</evidence>
<dbReference type="InterPro" id="IPR015939">
    <property type="entry name" value="Fum_Rdtase/Succ_DH_flav-like_C"/>
</dbReference>
<keyword evidence="16" id="KW-1185">Reference proteome</keyword>
<keyword evidence="7 12" id="KW-0662">Pyridine nucleotide biosynthesis</keyword>